<dbReference type="Proteomes" id="UP000028826">
    <property type="component" value="Unassembled WGS sequence"/>
</dbReference>
<comment type="caution">
    <text evidence="1">The sequence shown here is derived from an EMBL/GenBank/DDBJ whole genome shotgun (WGS) entry which is preliminary data.</text>
</comment>
<organism evidence="1 2">
    <name type="scientific">Haematobacter massiliensis</name>
    <dbReference type="NCBI Taxonomy" id="195105"/>
    <lineage>
        <taxon>Bacteria</taxon>
        <taxon>Pseudomonadati</taxon>
        <taxon>Pseudomonadota</taxon>
        <taxon>Alphaproteobacteria</taxon>
        <taxon>Rhodobacterales</taxon>
        <taxon>Paracoccaceae</taxon>
        <taxon>Haematobacter</taxon>
    </lineage>
</organism>
<dbReference type="STRING" id="195105.CN97_12755"/>
<accession>A0A086Y8T6</accession>
<name>A0A086Y8T6_9RHOB</name>
<keyword evidence="2" id="KW-1185">Reference proteome</keyword>
<sequence length="99" mass="11070">MTHTFTSIGKAAARVGHRATLRAQLLEHLRSVGGVRTLSELAEELGRDCTLLRADLDFLEAASLVWRRDMTWAPFGVELTEPCWWAPRVPMPAQPEGRS</sequence>
<reference evidence="1 2" key="1">
    <citation type="submission" date="2014-03" db="EMBL/GenBank/DDBJ databases">
        <title>Genome of Haematobacter massiliensis CCUG 47968.</title>
        <authorList>
            <person name="Wang D."/>
            <person name="Wang G."/>
        </authorList>
    </citation>
    <scope>NUCLEOTIDE SEQUENCE [LARGE SCALE GENOMIC DNA]</scope>
    <source>
        <strain evidence="1 2">CCUG 47968</strain>
    </source>
</reference>
<dbReference type="RefSeq" id="WP_035708945.1">
    <property type="nucleotide sequence ID" value="NZ_CAMIFG010000081.1"/>
</dbReference>
<dbReference type="OrthoDB" id="7873401at2"/>
<gene>
    <name evidence="1" type="ORF">CN97_12755</name>
</gene>
<dbReference type="EMBL" id="JGYG01000003">
    <property type="protein sequence ID" value="KFI30686.1"/>
    <property type="molecule type" value="Genomic_DNA"/>
</dbReference>
<evidence type="ECO:0000313" key="2">
    <source>
        <dbReference type="Proteomes" id="UP000028826"/>
    </source>
</evidence>
<proteinExistence type="predicted"/>
<protein>
    <submittedName>
        <fullName evidence="1">Uncharacterized protein</fullName>
    </submittedName>
</protein>
<dbReference type="SUPFAM" id="SSF46785">
    <property type="entry name" value="Winged helix' DNA-binding domain"/>
    <property type="match status" value="1"/>
</dbReference>
<dbReference type="InterPro" id="IPR036390">
    <property type="entry name" value="WH_DNA-bd_sf"/>
</dbReference>
<evidence type="ECO:0000313" key="1">
    <source>
        <dbReference type="EMBL" id="KFI30686.1"/>
    </source>
</evidence>
<dbReference type="AlphaFoldDB" id="A0A086Y8T6"/>